<organism evidence="1">
    <name type="scientific">viral metagenome</name>
    <dbReference type="NCBI Taxonomy" id="1070528"/>
    <lineage>
        <taxon>unclassified sequences</taxon>
        <taxon>metagenomes</taxon>
        <taxon>organismal metagenomes</taxon>
    </lineage>
</organism>
<reference evidence="1" key="1">
    <citation type="journal article" date="2020" name="Nature">
        <title>Giant virus diversity and host interactions through global metagenomics.</title>
        <authorList>
            <person name="Schulz F."/>
            <person name="Roux S."/>
            <person name="Paez-Espino D."/>
            <person name="Jungbluth S."/>
            <person name="Walsh D.A."/>
            <person name="Denef V.J."/>
            <person name="McMahon K.D."/>
            <person name="Konstantinidis K.T."/>
            <person name="Eloe-Fadrosh E.A."/>
            <person name="Kyrpides N.C."/>
            <person name="Woyke T."/>
        </authorList>
    </citation>
    <scope>NUCLEOTIDE SEQUENCE</scope>
    <source>
        <strain evidence="1">GVMAG-M-3300023184-167</strain>
    </source>
</reference>
<evidence type="ECO:0000313" key="1">
    <source>
        <dbReference type="EMBL" id="QHT83433.1"/>
    </source>
</evidence>
<dbReference type="EMBL" id="MN740009">
    <property type="protein sequence ID" value="QHT83433.1"/>
    <property type="molecule type" value="Genomic_DNA"/>
</dbReference>
<proteinExistence type="predicted"/>
<sequence length="230" mass="26937">MKSRRKNEKYTFKNRHGGNGDINNIHTSDIIIGIIRDVIQRLWNFLFSFKISFAAAKRIWNRLVGTNQVEPLINSLEEGDIDASRRILIAAAESDRQTRKRIEHLKSLEIKVDNMISEQSKLNSQREALIMFKSLQTKNIHSIFEIIKKTWNKDKTKPYWFYNGKKWINLGIIKSITLVEPEESVWTYTTPSQIMFNTMSDDVYFTISDSSNFLLSSVDPKKQIRNFTKK</sequence>
<protein>
    <submittedName>
        <fullName evidence="1">Uncharacterized protein</fullName>
    </submittedName>
</protein>
<accession>A0A6C0HU95</accession>
<name>A0A6C0HU95_9ZZZZ</name>
<dbReference type="AlphaFoldDB" id="A0A6C0HU95"/>